<feature type="transmembrane region" description="Helical" evidence="6">
    <location>
        <begin position="21"/>
        <end position="45"/>
    </location>
</feature>
<feature type="transmembrane region" description="Helical" evidence="6">
    <location>
        <begin position="393"/>
        <end position="414"/>
    </location>
</feature>
<dbReference type="GO" id="GO:0022857">
    <property type="term" value="F:transmembrane transporter activity"/>
    <property type="evidence" value="ECO:0007669"/>
    <property type="project" value="InterPro"/>
</dbReference>
<evidence type="ECO:0000256" key="4">
    <source>
        <dbReference type="ARBA" id="ARBA00022989"/>
    </source>
</evidence>
<evidence type="ECO:0000313" key="8">
    <source>
        <dbReference type="EMBL" id="GCE21719.1"/>
    </source>
</evidence>
<organism evidence="8 9">
    <name type="scientific">Dictyobacter kobayashii</name>
    <dbReference type="NCBI Taxonomy" id="2014872"/>
    <lineage>
        <taxon>Bacteria</taxon>
        <taxon>Bacillati</taxon>
        <taxon>Chloroflexota</taxon>
        <taxon>Ktedonobacteria</taxon>
        <taxon>Ktedonobacterales</taxon>
        <taxon>Dictyobacteraceae</taxon>
        <taxon>Dictyobacter</taxon>
    </lineage>
</organism>
<evidence type="ECO:0000256" key="3">
    <source>
        <dbReference type="ARBA" id="ARBA00022692"/>
    </source>
</evidence>
<dbReference type="PROSITE" id="PS50850">
    <property type="entry name" value="MFS"/>
    <property type="match status" value="1"/>
</dbReference>
<evidence type="ECO:0000313" key="9">
    <source>
        <dbReference type="Proteomes" id="UP000287188"/>
    </source>
</evidence>
<dbReference type="PANTHER" id="PTHR23513">
    <property type="entry name" value="INTEGRAL MEMBRANE EFFLUX PROTEIN-RELATED"/>
    <property type="match status" value="1"/>
</dbReference>
<feature type="domain" description="Major facilitator superfamily (MFS) profile" evidence="7">
    <location>
        <begin position="18"/>
        <end position="425"/>
    </location>
</feature>
<dbReference type="Gene3D" id="1.20.1250.20">
    <property type="entry name" value="MFS general substrate transporter like domains"/>
    <property type="match status" value="1"/>
</dbReference>
<feature type="transmembrane region" description="Helical" evidence="6">
    <location>
        <begin position="110"/>
        <end position="132"/>
    </location>
</feature>
<feature type="transmembrane region" description="Helical" evidence="6">
    <location>
        <begin position="246"/>
        <end position="268"/>
    </location>
</feature>
<dbReference type="GO" id="GO:0005886">
    <property type="term" value="C:plasma membrane"/>
    <property type="evidence" value="ECO:0007669"/>
    <property type="project" value="UniProtKB-SubCell"/>
</dbReference>
<feature type="transmembrane region" description="Helical" evidence="6">
    <location>
        <begin position="348"/>
        <end position="372"/>
    </location>
</feature>
<reference evidence="9" key="1">
    <citation type="submission" date="2018-12" db="EMBL/GenBank/DDBJ databases">
        <title>Tengunoibacter tsumagoiensis gen. nov., sp. nov., Dictyobacter kobayashii sp. nov., D. alpinus sp. nov., and D. joshuensis sp. nov. and description of Dictyobacteraceae fam. nov. within the order Ktedonobacterales isolated from Tengu-no-mugimeshi.</title>
        <authorList>
            <person name="Wang C.M."/>
            <person name="Zheng Y."/>
            <person name="Sakai Y."/>
            <person name="Toyoda A."/>
            <person name="Minakuchi Y."/>
            <person name="Abe K."/>
            <person name="Yokota A."/>
            <person name="Yabe S."/>
        </authorList>
    </citation>
    <scope>NUCLEOTIDE SEQUENCE [LARGE SCALE GENOMIC DNA]</scope>
    <source>
        <strain evidence="9">Uno11</strain>
    </source>
</reference>
<dbReference type="Pfam" id="PF07690">
    <property type="entry name" value="MFS_1"/>
    <property type="match status" value="1"/>
</dbReference>
<dbReference type="Proteomes" id="UP000287188">
    <property type="component" value="Unassembled WGS sequence"/>
</dbReference>
<accession>A0A402ARJ7</accession>
<name>A0A402ARJ7_9CHLR</name>
<evidence type="ECO:0000256" key="5">
    <source>
        <dbReference type="ARBA" id="ARBA00023136"/>
    </source>
</evidence>
<dbReference type="PANTHER" id="PTHR23513:SF11">
    <property type="entry name" value="STAPHYLOFERRIN A TRANSPORTER"/>
    <property type="match status" value="1"/>
</dbReference>
<evidence type="ECO:0000259" key="7">
    <source>
        <dbReference type="PROSITE" id="PS50850"/>
    </source>
</evidence>
<protein>
    <submittedName>
        <fullName evidence="8">MFS transporter</fullName>
    </submittedName>
</protein>
<evidence type="ECO:0000256" key="1">
    <source>
        <dbReference type="ARBA" id="ARBA00004651"/>
    </source>
</evidence>
<dbReference type="CDD" id="cd06173">
    <property type="entry name" value="MFS_MefA_like"/>
    <property type="match status" value="1"/>
</dbReference>
<keyword evidence="3 6" id="KW-0812">Transmembrane</keyword>
<keyword evidence="4 6" id="KW-1133">Transmembrane helix</keyword>
<feature type="transmembrane region" description="Helical" evidence="6">
    <location>
        <begin position="288"/>
        <end position="311"/>
    </location>
</feature>
<sequence length="425" mass="45154">MLEFSGRIRLLRAFKYRPFTYLWIGQTISSLGDGAYTTALAWLILVLTGSATAMGIVVTANALPRVLFLLLGGVVADRLPRRLMMLLSDGSRAVIVLLIALLSWTHQLQLWHLVVLSLFFGIVDGFFIPAYQSIPAQLVPRDDLPSANALNELSLRFSQFVGPLLGAACVALVGPGSAFGLDGLSFVLSTLCLLAMRLPARLLEPAPLAPETNIGRQQELNVAQAAEAEAERQGVRGVFSDMRAGLDYVLGSTWLWVSIVISAGGNVFSGAALEVALPKLISSVYGSGVWLLGMLASASAIGSIVAVLIVGQLKQINGRGLKMYFFSIISGLALALMGWPLPRGSEPLVAGIASVFIGFSMGFFNVNWFIILQQMIPDKFLGRVSSIDMMGSLCLTPVGLALGGIITDSIGPAWSLLAVASSSPC</sequence>
<keyword evidence="5 6" id="KW-0472">Membrane</keyword>
<dbReference type="EMBL" id="BIFS01000001">
    <property type="protein sequence ID" value="GCE21719.1"/>
    <property type="molecule type" value="Genomic_DNA"/>
</dbReference>
<dbReference type="OrthoDB" id="144362at2"/>
<feature type="transmembrane region" description="Helical" evidence="6">
    <location>
        <begin position="153"/>
        <end position="173"/>
    </location>
</feature>
<dbReference type="InterPro" id="IPR036259">
    <property type="entry name" value="MFS_trans_sf"/>
</dbReference>
<dbReference type="RefSeq" id="WP_126553566.1">
    <property type="nucleotide sequence ID" value="NZ_BIFS01000001.1"/>
</dbReference>
<evidence type="ECO:0000256" key="2">
    <source>
        <dbReference type="ARBA" id="ARBA00022475"/>
    </source>
</evidence>
<proteinExistence type="predicted"/>
<keyword evidence="2" id="KW-1003">Cell membrane</keyword>
<dbReference type="AlphaFoldDB" id="A0A402ARJ7"/>
<feature type="transmembrane region" description="Helical" evidence="6">
    <location>
        <begin position="323"/>
        <end position="342"/>
    </location>
</feature>
<keyword evidence="9" id="KW-1185">Reference proteome</keyword>
<gene>
    <name evidence="8" type="ORF">KDK_55190</name>
</gene>
<dbReference type="InterPro" id="IPR011701">
    <property type="entry name" value="MFS"/>
</dbReference>
<comment type="caution">
    <text evidence="8">The sequence shown here is derived from an EMBL/GenBank/DDBJ whole genome shotgun (WGS) entry which is preliminary data.</text>
</comment>
<dbReference type="SUPFAM" id="SSF103473">
    <property type="entry name" value="MFS general substrate transporter"/>
    <property type="match status" value="1"/>
</dbReference>
<dbReference type="InterPro" id="IPR020846">
    <property type="entry name" value="MFS_dom"/>
</dbReference>
<evidence type="ECO:0000256" key="6">
    <source>
        <dbReference type="SAM" id="Phobius"/>
    </source>
</evidence>
<comment type="subcellular location">
    <subcellularLocation>
        <location evidence="1">Cell membrane</location>
        <topology evidence="1">Multi-pass membrane protein</topology>
    </subcellularLocation>
</comment>
<feature type="transmembrane region" description="Helical" evidence="6">
    <location>
        <begin position="51"/>
        <end position="71"/>
    </location>
</feature>